<protein>
    <recommendedName>
        <fullName evidence="1">Gins51 C-terminal domain-containing protein</fullName>
    </recommendedName>
</protein>
<reference evidence="2" key="1">
    <citation type="journal article" date="2014" name="Front. Microbiol.">
        <title>High frequency of phylogenetically diverse reductive dehalogenase-homologous genes in deep subseafloor sedimentary metagenomes.</title>
        <authorList>
            <person name="Kawai M."/>
            <person name="Futagami T."/>
            <person name="Toyoda A."/>
            <person name="Takaki Y."/>
            <person name="Nishi S."/>
            <person name="Hori S."/>
            <person name="Arai W."/>
            <person name="Tsubouchi T."/>
            <person name="Morono Y."/>
            <person name="Uchiyama I."/>
            <person name="Ito T."/>
            <person name="Fujiyama A."/>
            <person name="Inagaki F."/>
            <person name="Takami H."/>
        </authorList>
    </citation>
    <scope>NUCLEOTIDE SEQUENCE</scope>
    <source>
        <strain evidence="2">Expedition CK06-06</strain>
    </source>
</reference>
<name>X1K6G1_9ZZZZ</name>
<sequence length="113" mass="12627">LSRVLKAIDEIAQGRLPAPLLERERHTFSEIRQSLEKLYAELVSSTMAGKARVVAPREITNVLLIMQAEVPPIVGDDLRQYGPFKSGEIVSLPRRSAELMVKHGLARKIEVKV</sequence>
<dbReference type="Pfam" id="PF22090">
    <property type="entry name" value="Gins51_C"/>
    <property type="match status" value="1"/>
</dbReference>
<accession>X1K6G1</accession>
<organism evidence="2">
    <name type="scientific">marine sediment metagenome</name>
    <dbReference type="NCBI Taxonomy" id="412755"/>
    <lineage>
        <taxon>unclassified sequences</taxon>
        <taxon>metagenomes</taxon>
        <taxon>ecological metagenomes</taxon>
    </lineage>
</organism>
<dbReference type="EMBL" id="BARV01002033">
    <property type="protein sequence ID" value="GAI02148.1"/>
    <property type="molecule type" value="Genomic_DNA"/>
</dbReference>
<dbReference type="CDD" id="cd21695">
    <property type="entry name" value="GINS_B_archaea_Gins51"/>
    <property type="match status" value="1"/>
</dbReference>
<dbReference type="InterPro" id="IPR054314">
    <property type="entry name" value="Gins51_C"/>
</dbReference>
<dbReference type="Gene3D" id="3.40.5.50">
    <property type="match status" value="1"/>
</dbReference>
<feature type="non-terminal residue" evidence="2">
    <location>
        <position position="1"/>
    </location>
</feature>
<proteinExistence type="predicted"/>
<comment type="caution">
    <text evidence="2">The sequence shown here is derived from an EMBL/GenBank/DDBJ whole genome shotgun (WGS) entry which is preliminary data.</text>
</comment>
<dbReference type="AlphaFoldDB" id="X1K6G1"/>
<evidence type="ECO:0000259" key="1">
    <source>
        <dbReference type="Pfam" id="PF22090"/>
    </source>
</evidence>
<evidence type="ECO:0000313" key="2">
    <source>
        <dbReference type="EMBL" id="GAI02148.1"/>
    </source>
</evidence>
<feature type="domain" description="Gins51 C-terminal" evidence="1">
    <location>
        <begin position="62"/>
        <end position="109"/>
    </location>
</feature>
<gene>
    <name evidence="2" type="ORF">S06H3_05476</name>
</gene>